<feature type="region of interest" description="Disordered" evidence="7">
    <location>
        <begin position="343"/>
        <end position="455"/>
    </location>
</feature>
<keyword evidence="3" id="KW-0963">Cytoplasm</keyword>
<feature type="compositionally biased region" description="Low complexity" evidence="7">
    <location>
        <begin position="276"/>
        <end position="295"/>
    </location>
</feature>
<feature type="compositionally biased region" description="Basic and acidic residues" evidence="7">
    <location>
        <begin position="51"/>
        <end position="67"/>
    </location>
</feature>
<evidence type="ECO:0000256" key="4">
    <source>
        <dbReference type="ARBA" id="ARBA00022701"/>
    </source>
</evidence>
<feature type="region of interest" description="Disordered" evidence="7">
    <location>
        <begin position="51"/>
        <end position="98"/>
    </location>
</feature>
<evidence type="ECO:0000313" key="10">
    <source>
        <dbReference type="EMBL" id="KAK9026671.1"/>
    </source>
</evidence>
<evidence type="ECO:0000313" key="11">
    <source>
        <dbReference type="Proteomes" id="UP001396334"/>
    </source>
</evidence>
<keyword evidence="11" id="KW-1185">Reference proteome</keyword>
<evidence type="ECO:0000256" key="1">
    <source>
        <dbReference type="ARBA" id="ARBA00004245"/>
    </source>
</evidence>
<feature type="domain" description="TPX2 C-terminal" evidence="9">
    <location>
        <begin position="293"/>
        <end position="367"/>
    </location>
</feature>
<evidence type="ECO:0000256" key="2">
    <source>
        <dbReference type="ARBA" id="ARBA00005885"/>
    </source>
</evidence>
<keyword evidence="6" id="KW-0175">Coiled coil</keyword>
<evidence type="ECO:0000256" key="7">
    <source>
        <dbReference type="SAM" id="MobiDB-lite"/>
    </source>
</evidence>
<feature type="compositionally biased region" description="Low complexity" evidence="7">
    <location>
        <begin position="184"/>
        <end position="200"/>
    </location>
</feature>
<feature type="compositionally biased region" description="Basic and acidic residues" evidence="7">
    <location>
        <begin position="431"/>
        <end position="443"/>
    </location>
</feature>
<comment type="subcellular location">
    <subcellularLocation>
        <location evidence="1">Cytoplasm</location>
        <location evidence="1">Cytoskeleton</location>
    </subcellularLocation>
</comment>
<proteinExistence type="inferred from homology"/>
<comment type="similarity">
    <text evidence="2">Belongs to the TPX2 family.</text>
</comment>
<evidence type="ECO:0000259" key="9">
    <source>
        <dbReference type="Pfam" id="PF06886"/>
    </source>
</evidence>
<feature type="chain" id="PRO_5046306461" description="TPX2 C-terminal domain-containing protein" evidence="8">
    <location>
        <begin position="17"/>
        <end position="513"/>
    </location>
</feature>
<dbReference type="EMBL" id="JBBPBN010000013">
    <property type="protein sequence ID" value="KAK9026671.1"/>
    <property type="molecule type" value="Genomic_DNA"/>
</dbReference>
<feature type="compositionally biased region" description="Polar residues" evidence="7">
    <location>
        <begin position="399"/>
        <end position="416"/>
    </location>
</feature>
<sequence>MLLGSCHVIFQMVVVGCDLALLSQKKEIFSLSCRMESENGVTMEEEIIVSEKADVEESAAEEKKEEPNADINSEGASNLKEDSKQQGTKSEDKAIKATENVSKISKTLKEPGNVSGVNGKSIKVTKDKPHLKNAVPVTRNQRAVLSQSLSFPARRVHEDALVKSIDGYKEKADPKHAQEKNSKVHVSSSNGSVLSLSRLSHPNRRGSAHVDSKNANGGGATSRRNTLASLPSTKQAVPAKCGLGNAAAKPASSSESADSKPITAAALSKEDDDAHSTTSANSRSTRRSSGSGFTFRLEERAEKRKEFLSKLEEKIHAKEVEKNNLQAKSKENQEAEIKQLRKTLTFKATPMPSFYKEPPPKVELKKIPTTRAISPKLGRNKSGVAATNNPSEGDGSGVSPRNSSTKKTQTNGNEDNGASKKTVKKPQPKLQSKETTKAEEKPGKYKPKMKKAENSVQDAYVGKPEENENDPVNLPQSADAVTVAEEINPAQNGGPIPSLANPDIIPRQVTVGG</sequence>
<feature type="signal peptide" evidence="8">
    <location>
        <begin position="1"/>
        <end position="16"/>
    </location>
</feature>
<dbReference type="InterPro" id="IPR044806">
    <property type="entry name" value="WVD2/WDL1-4"/>
</dbReference>
<feature type="compositionally biased region" description="Basic and acidic residues" evidence="7">
    <location>
        <begin position="169"/>
        <end position="182"/>
    </location>
</feature>
<feature type="coiled-coil region" evidence="6">
    <location>
        <begin position="308"/>
        <end position="343"/>
    </location>
</feature>
<protein>
    <recommendedName>
        <fullName evidence="9">TPX2 C-terminal domain-containing protein</fullName>
    </recommendedName>
</protein>
<dbReference type="InterPro" id="IPR027329">
    <property type="entry name" value="TPX2_C"/>
</dbReference>
<evidence type="ECO:0000256" key="3">
    <source>
        <dbReference type="ARBA" id="ARBA00022490"/>
    </source>
</evidence>
<keyword evidence="5" id="KW-0206">Cytoskeleton</keyword>
<dbReference type="PANTHER" id="PTHR46372">
    <property type="entry name" value="PROTEIN WVD2-LIKE 3"/>
    <property type="match status" value="1"/>
</dbReference>
<keyword evidence="4" id="KW-0493">Microtubule</keyword>
<evidence type="ECO:0000256" key="5">
    <source>
        <dbReference type="ARBA" id="ARBA00023212"/>
    </source>
</evidence>
<dbReference type="Proteomes" id="UP001396334">
    <property type="component" value="Unassembled WGS sequence"/>
</dbReference>
<accession>A0ABR2SN39</accession>
<dbReference type="PANTHER" id="PTHR46372:SF26">
    <property type="entry name" value="(WILD MALAYSIAN BANANA) HYPOTHETICAL PROTEIN"/>
    <property type="match status" value="1"/>
</dbReference>
<name>A0ABR2SN39_9ROSI</name>
<dbReference type="Pfam" id="PF06886">
    <property type="entry name" value="TPX2"/>
    <property type="match status" value="1"/>
</dbReference>
<feature type="compositionally biased region" description="Basic and acidic residues" evidence="7">
    <location>
        <begin position="79"/>
        <end position="96"/>
    </location>
</feature>
<feature type="compositionally biased region" description="Low complexity" evidence="7">
    <location>
        <begin position="246"/>
        <end position="261"/>
    </location>
</feature>
<feature type="region of interest" description="Disordered" evidence="7">
    <location>
        <begin position="169"/>
        <end position="300"/>
    </location>
</feature>
<gene>
    <name evidence="10" type="ORF">V6N11_039505</name>
</gene>
<reference evidence="10 11" key="1">
    <citation type="journal article" date="2024" name="G3 (Bethesda)">
        <title>Genome assembly of Hibiscus sabdariffa L. provides insights into metabolisms of medicinal natural products.</title>
        <authorList>
            <person name="Kim T."/>
        </authorList>
    </citation>
    <scope>NUCLEOTIDE SEQUENCE [LARGE SCALE GENOMIC DNA]</scope>
    <source>
        <strain evidence="10">TK-2024</strain>
        <tissue evidence="10">Old leaves</tissue>
    </source>
</reference>
<comment type="caution">
    <text evidence="10">The sequence shown here is derived from an EMBL/GenBank/DDBJ whole genome shotgun (WGS) entry which is preliminary data.</text>
</comment>
<feature type="compositionally biased region" description="Polar residues" evidence="7">
    <location>
        <begin position="222"/>
        <end position="235"/>
    </location>
</feature>
<evidence type="ECO:0000256" key="6">
    <source>
        <dbReference type="SAM" id="Coils"/>
    </source>
</evidence>
<organism evidence="10 11">
    <name type="scientific">Hibiscus sabdariffa</name>
    <name type="common">roselle</name>
    <dbReference type="NCBI Taxonomy" id="183260"/>
    <lineage>
        <taxon>Eukaryota</taxon>
        <taxon>Viridiplantae</taxon>
        <taxon>Streptophyta</taxon>
        <taxon>Embryophyta</taxon>
        <taxon>Tracheophyta</taxon>
        <taxon>Spermatophyta</taxon>
        <taxon>Magnoliopsida</taxon>
        <taxon>eudicotyledons</taxon>
        <taxon>Gunneridae</taxon>
        <taxon>Pentapetalae</taxon>
        <taxon>rosids</taxon>
        <taxon>malvids</taxon>
        <taxon>Malvales</taxon>
        <taxon>Malvaceae</taxon>
        <taxon>Malvoideae</taxon>
        <taxon>Hibiscus</taxon>
    </lineage>
</organism>
<evidence type="ECO:0000256" key="8">
    <source>
        <dbReference type="SAM" id="SignalP"/>
    </source>
</evidence>
<keyword evidence="8" id="KW-0732">Signal</keyword>